<accession>A0A8S3SCF9</accession>
<keyword evidence="3" id="KW-1185">Reference proteome</keyword>
<dbReference type="EMBL" id="CAJPWZ010001629">
    <property type="protein sequence ID" value="CAG2219397.1"/>
    <property type="molecule type" value="Genomic_DNA"/>
</dbReference>
<dbReference type="Proteomes" id="UP000683360">
    <property type="component" value="Unassembled WGS sequence"/>
</dbReference>
<comment type="caution">
    <text evidence="2">The sequence shown here is derived from an EMBL/GenBank/DDBJ whole genome shotgun (WGS) entry which is preliminary data.</text>
</comment>
<dbReference type="GO" id="GO:0046854">
    <property type="term" value="P:phosphatidylinositol phosphate biosynthetic process"/>
    <property type="evidence" value="ECO:0007669"/>
    <property type="project" value="TreeGrafter"/>
</dbReference>
<dbReference type="InterPro" id="IPR023610">
    <property type="entry name" value="PInositol-4/5-P-5/4-kinase"/>
</dbReference>
<dbReference type="PANTHER" id="PTHR23086">
    <property type="entry name" value="PHOSPHATIDYLINOSITOL-4-PHOSPHATE 5-KINASE"/>
    <property type="match status" value="1"/>
</dbReference>
<name>A0A8S3SCF9_MYTED</name>
<dbReference type="GO" id="GO:0016308">
    <property type="term" value="F:1-phosphatidylinositol-4-phosphate 5-kinase activity"/>
    <property type="evidence" value="ECO:0007669"/>
    <property type="project" value="UniProtKB-EC"/>
</dbReference>
<dbReference type="GO" id="GO:0005886">
    <property type="term" value="C:plasma membrane"/>
    <property type="evidence" value="ECO:0007669"/>
    <property type="project" value="TreeGrafter"/>
</dbReference>
<dbReference type="InterPro" id="IPR002498">
    <property type="entry name" value="PInositol-4-P-4/5-kinase_core"/>
</dbReference>
<protein>
    <submittedName>
        <fullName evidence="2">PIP5K</fullName>
        <ecNumber evidence="2">2.7.1.68</ecNumber>
    </submittedName>
</protein>
<organism evidence="2 3">
    <name type="scientific">Mytilus edulis</name>
    <name type="common">Blue mussel</name>
    <dbReference type="NCBI Taxonomy" id="6550"/>
    <lineage>
        <taxon>Eukaryota</taxon>
        <taxon>Metazoa</taxon>
        <taxon>Spiralia</taxon>
        <taxon>Lophotrochozoa</taxon>
        <taxon>Mollusca</taxon>
        <taxon>Bivalvia</taxon>
        <taxon>Autobranchia</taxon>
        <taxon>Pteriomorphia</taxon>
        <taxon>Mytilida</taxon>
        <taxon>Mytiloidea</taxon>
        <taxon>Mytilidae</taxon>
        <taxon>Mytilinae</taxon>
        <taxon>Mytilus</taxon>
    </lineage>
</organism>
<evidence type="ECO:0000259" key="1">
    <source>
        <dbReference type="SMART" id="SM00330"/>
    </source>
</evidence>
<proteinExistence type="predicted"/>
<keyword evidence="2" id="KW-0808">Transferase</keyword>
<dbReference type="OrthoDB" id="6133789at2759"/>
<sequence>MESESSCKDVLFPVLGVGRSAGRHVVDNFTKPTSELMAAIQLGIGQSVGGLSSKPERDVLMQDFAVVESVFFPSEGSNLTPAHHLSDFRFKTYAPIAFRYFRELFGIQPDDFLVRDVSGQFVRTKALQSVKDIILICLSETAFAIDSVKASKNDKLNDDASDVPLDTPCAVLANFGQKFLHVSVHEVSREDETEKPGTSGVDAFSLLMNMRKSYSSLPKERKVSNAKDSLYNTVLQCLKEGEVGFTPIQVNTTGQSIVKTLSNALWYIDPHMLKFQNRGIKILPAFFKNCHGFNNWKVHKKKEPMILLEDLEVHLTACMDMVAMPWYLNEKFKVFRLACETLIEGMIKYSDFLKQQRERTAKVHSYEKPVRSITDSWSIKASLSKSKEVKPQYSAMKERLDQLNFYEPVFVNEFSPRDKIDRRYWLEHLSLPFPVKIYTHHHGNYFGNFVFIWKIDEDLKHGDGDLEAIDVVREGLPMFSTRAMRREFINRYTSAGSQYKPAILRDVFRFLTQDSSSAETSQQSEVDERVCEFLLTADETNLFYDLRKLNGRPRDENLNPFWDELQRYLDDVSVVHERRHETVTYMPLAISIQSLIDTISKRLPPGVHVLLHHG</sequence>
<dbReference type="Gene3D" id="3.30.800.10">
    <property type="entry name" value="Phosphatidylinositol Phosphate Kinase II Beta"/>
    <property type="match status" value="1"/>
</dbReference>
<dbReference type="InterPro" id="IPR027484">
    <property type="entry name" value="PInositol-4-P-5-kinase_N"/>
</dbReference>
<dbReference type="EC" id="2.7.1.68" evidence="2"/>
<feature type="domain" description="PIPK" evidence="1">
    <location>
        <begin position="60"/>
        <end position="401"/>
    </location>
</feature>
<evidence type="ECO:0000313" key="2">
    <source>
        <dbReference type="EMBL" id="CAG2219397.1"/>
    </source>
</evidence>
<reference evidence="2" key="1">
    <citation type="submission" date="2021-03" db="EMBL/GenBank/DDBJ databases">
        <authorList>
            <person name="Bekaert M."/>
        </authorList>
    </citation>
    <scope>NUCLEOTIDE SEQUENCE</scope>
</reference>
<evidence type="ECO:0000313" key="3">
    <source>
        <dbReference type="Proteomes" id="UP000683360"/>
    </source>
</evidence>
<dbReference type="SUPFAM" id="SSF56104">
    <property type="entry name" value="SAICAR synthase-like"/>
    <property type="match status" value="1"/>
</dbReference>
<dbReference type="SMART" id="SM00330">
    <property type="entry name" value="PIPKc"/>
    <property type="match status" value="1"/>
</dbReference>
<dbReference type="AlphaFoldDB" id="A0A8S3SCF9"/>
<dbReference type="PANTHER" id="PTHR23086:SF101">
    <property type="entry name" value="LP03320P-RELATED"/>
    <property type="match status" value="1"/>
</dbReference>
<gene>
    <name evidence="2" type="ORF">MEDL_32935</name>
</gene>